<dbReference type="AlphaFoldDB" id="A0A7X2IUT0"/>
<evidence type="ECO:0000313" key="2">
    <source>
        <dbReference type="Proteomes" id="UP000446768"/>
    </source>
</evidence>
<dbReference type="RefSeq" id="WP_154382091.1">
    <property type="nucleotide sequence ID" value="NZ_WKJJ01000034.1"/>
</dbReference>
<keyword evidence="2" id="KW-1185">Reference proteome</keyword>
<dbReference type="EMBL" id="WKJJ01000034">
    <property type="protein sequence ID" value="MRV76511.1"/>
    <property type="molecule type" value="Genomic_DNA"/>
</dbReference>
<sequence length="872" mass="98666">MTTINQSTTLIFPLNQADGAWQPDVKNLLARDVYKSLGTFITQRVAEVPLVSDSYVDRRQHNAILVDGARGTGKSSVLVNLPKYLKDRHEGLMGDVHILNPVDPTLLEAHDDLFLNVVIAAVMSDKAVKGAMTNSDDRVRLHKQLQTLGHALESRHTQGEKKGLDKIRAFIGNQEIIEEVHKFFAEVLRVLKRKLLILPIDDVDTSINRAFENLEVVRRYLTSPFVLPIISGDIHLYQEVSWRDFHGRMLKDSKWRAAQAQQDADGLADEYLRKILPLQYRLRMPEVSHYLEMNEVVLGEGAEGDAMTLPVFHQWLETLLNDRTNGLENSRLSVPIPTVRALSQVVNRTQSLIPILRSLVNAYRLAPAALRHYMLMPKVSYEAIGRFARGYDISDSPGAGSVPQRRENDYSRFKDWQGDPGLAEAFERYDWRSWGSALCEHFRHDPQAGIAFLVLEAERQWRSPQQGGKNIFDTPLFQPLRHAERAFAHFSKGHSIQDWAVRLGDVAQKSWLAELPDATILPYPLAEVGASLSERDIQTALEIESRGFNGNWRLLFDLAVHRNFYSTNKLSALICIGRVFELVITSLQRDVTGRDIEDMLGRAPFYSLGQLASTKPITLVDTGTGEEPGENEDEDSSRDAVPAYADMLALEIAQWRSQYKVRDLRLSPWLVYNVMNKVFNQAEYFNPYGFVKDRNPFYEAAWVVRKAFNCIWAAFGSFEKGPVYGLPAIVANVNIGDGKDFTRSELFRQNITPFYGETTGASEFGRAVGAITYLMAFHPLKRWTDDLPSPHDIEWAPADKGDESAMTQAGRGAWLKSKLGSSRVTSATHKRLRRMGRAAAENLLQEYEASYGRRDLREQFNLAFTDKPADSR</sequence>
<dbReference type="Proteomes" id="UP000446768">
    <property type="component" value="Unassembled WGS sequence"/>
</dbReference>
<name>A0A7X2IUT0_9BURK</name>
<protein>
    <submittedName>
        <fullName evidence="1">Uncharacterized protein</fullName>
    </submittedName>
</protein>
<reference evidence="1 2" key="1">
    <citation type="submission" date="2019-11" db="EMBL/GenBank/DDBJ databases">
        <title>Novel species isolated from a subtropical stream in China.</title>
        <authorList>
            <person name="Lu H."/>
        </authorList>
    </citation>
    <scope>NUCLEOTIDE SEQUENCE [LARGE SCALE GENOMIC DNA]</scope>
    <source>
        <strain evidence="1 2">FT92W</strain>
    </source>
</reference>
<proteinExistence type="predicted"/>
<gene>
    <name evidence="1" type="ORF">GJ700_32850</name>
</gene>
<dbReference type="NCBIfam" id="NF041743">
    <property type="entry name" value="RdrA"/>
    <property type="match status" value="1"/>
</dbReference>
<evidence type="ECO:0000313" key="1">
    <source>
        <dbReference type="EMBL" id="MRV76511.1"/>
    </source>
</evidence>
<comment type="caution">
    <text evidence="1">The sequence shown here is derived from an EMBL/GenBank/DDBJ whole genome shotgun (WGS) entry which is preliminary data.</text>
</comment>
<accession>A0A7X2IUT0</accession>
<organism evidence="1 2">
    <name type="scientific">Pseudoduganella rivuli</name>
    <dbReference type="NCBI Taxonomy" id="2666085"/>
    <lineage>
        <taxon>Bacteria</taxon>
        <taxon>Pseudomonadati</taxon>
        <taxon>Pseudomonadota</taxon>
        <taxon>Betaproteobacteria</taxon>
        <taxon>Burkholderiales</taxon>
        <taxon>Oxalobacteraceae</taxon>
        <taxon>Telluria group</taxon>
        <taxon>Pseudoduganella</taxon>
    </lineage>
</organism>